<accession>A0AAJ4MUI0</accession>
<evidence type="ECO:0000256" key="1">
    <source>
        <dbReference type="SAM" id="Coils"/>
    </source>
</evidence>
<dbReference type="EMBL" id="CP071520">
    <property type="protein sequence ID" value="QSX97238.1"/>
    <property type="molecule type" value="Genomic_DNA"/>
</dbReference>
<evidence type="ECO:0000313" key="3">
    <source>
        <dbReference type="EMBL" id="QSX97238.1"/>
    </source>
</evidence>
<evidence type="ECO:0000313" key="4">
    <source>
        <dbReference type="Proteomes" id="UP000662821"/>
    </source>
</evidence>
<protein>
    <submittedName>
        <fullName evidence="3">Uncharacterized protein</fullName>
    </submittedName>
</protein>
<sequence length="533" mass="56961">MRLAIRGIGSIVLLTSLTGCAAFYNVKDDKTAQGASKAFNDAEIGKALVAERVALVKNQAVRQGIVSRAQIALRDARLAQMIDATTADDSWGYLASETLERIALISGKIDFKKPAECSPEVKEGESKVKKPKKADKKQLNKSEMVVQLGLARRVLETTSANTNGARSTIAVKFAEMTDAPALTCIKGKPVEVPEFLKNDGVTGPLIERFNTECAAAVRAAECVANWSTGSSGLLFDVNAQLDAIDNAKLVVAADVNNKRRQYKNLLASVPEPLPGAAEKWANKLEAALKDLDKIPFSSSNETVNNNPVLERIAETGRLTALQEKQELLEAYIEALKGQTSSTPSIGEHRVALVANLVNRATGQPNPPTAGILMEAEFTRQQLAAAEKRIERAAQTEAILRNQRNHYLDELEFLLDSQASVKAATPDCTEAPLFASISSGVKNRCSTHASSAALSFAAAITAGRIPAEQSEYLIIDQVELAALDESEAALLQTEGVIKAAITQIVALNASGIKLEDLAALSQALSLPIIAARVK</sequence>
<organism evidence="3 4">
    <name type="scientific">Janthinobacterium lividum</name>
    <dbReference type="NCBI Taxonomy" id="29581"/>
    <lineage>
        <taxon>Bacteria</taxon>
        <taxon>Pseudomonadati</taxon>
        <taxon>Pseudomonadota</taxon>
        <taxon>Betaproteobacteria</taxon>
        <taxon>Burkholderiales</taxon>
        <taxon>Oxalobacteraceae</taxon>
        <taxon>Janthinobacterium</taxon>
    </lineage>
</organism>
<name>A0AAJ4MUI0_9BURK</name>
<feature type="coiled-coil region" evidence="1">
    <location>
        <begin position="375"/>
        <end position="402"/>
    </location>
</feature>
<dbReference type="Proteomes" id="UP000662821">
    <property type="component" value="Chromosome"/>
</dbReference>
<dbReference type="AlphaFoldDB" id="A0AAJ4MUI0"/>
<keyword evidence="2" id="KW-0732">Signal</keyword>
<dbReference type="RefSeq" id="WP_151092570.1">
    <property type="nucleotide sequence ID" value="NZ_CP071520.1"/>
</dbReference>
<evidence type="ECO:0000256" key="2">
    <source>
        <dbReference type="SAM" id="SignalP"/>
    </source>
</evidence>
<keyword evidence="1" id="KW-0175">Coiled coil</keyword>
<feature type="chain" id="PRO_5042598937" evidence="2">
    <location>
        <begin position="22"/>
        <end position="533"/>
    </location>
</feature>
<gene>
    <name evidence="3" type="ORF">J3P46_04595</name>
</gene>
<dbReference type="PROSITE" id="PS51257">
    <property type="entry name" value="PROKAR_LIPOPROTEIN"/>
    <property type="match status" value="1"/>
</dbReference>
<proteinExistence type="predicted"/>
<feature type="signal peptide" evidence="2">
    <location>
        <begin position="1"/>
        <end position="21"/>
    </location>
</feature>
<reference evidence="3 4" key="1">
    <citation type="submission" date="2021-03" db="EMBL/GenBank/DDBJ databases">
        <title>Draft genome sequence of Janthinobacterium sp. strain PLB02 isolated from infected primmorphs (Lubomirskia baicalensis).</title>
        <authorList>
            <person name="Chernogor L.I."/>
            <person name="Belikov S.I."/>
            <person name="Petrushin I.S."/>
        </authorList>
    </citation>
    <scope>NUCLEOTIDE SEQUENCE [LARGE SCALE GENOMIC DNA]</scope>
    <source>
        <strain evidence="3 4">PLB02</strain>
    </source>
</reference>